<dbReference type="GeneID" id="97388841"/>
<dbReference type="PANTHER" id="PTHR42879:SF6">
    <property type="entry name" value="NADPH-DEPENDENT REDUCTASE BACG"/>
    <property type="match status" value="1"/>
</dbReference>
<gene>
    <name evidence="2" type="ORF">GCM10019016_022040</name>
</gene>
<sequence length="248" mass="25922">MHRTPVTQEQRTMTEARPTALVIAGSSGIGAASARELAARGHRVAVLARGEGAVALAQELGGLAVRGDYTEAGVIEEAVDQVVSAWGRLDVLVNSAGHGPKGKLEELTDEDWATGFDLYFYNVVRACRAALAPMRAQGGGSIVNISSASPAEPSPRFPTSMVARAAMTTWTKLWADEVAADGIRINNVLPGYTVADPESVPAAWTSAIPLGRAAACEEVARTVAFMACDATYTTGQNLRVDGGLTRAV</sequence>
<comment type="caution">
    <text evidence="2">The sequence shown here is derived from an EMBL/GenBank/DDBJ whole genome shotgun (WGS) entry which is preliminary data.</text>
</comment>
<organism evidence="2 3">
    <name type="scientific">Streptomyces prasinosporus</name>
    <dbReference type="NCBI Taxonomy" id="68256"/>
    <lineage>
        <taxon>Bacteria</taxon>
        <taxon>Bacillati</taxon>
        <taxon>Actinomycetota</taxon>
        <taxon>Actinomycetes</taxon>
        <taxon>Kitasatosporales</taxon>
        <taxon>Streptomycetaceae</taxon>
        <taxon>Streptomyces</taxon>
        <taxon>Streptomyces albogriseolus group</taxon>
    </lineage>
</organism>
<protein>
    <submittedName>
        <fullName evidence="2">SDR family oxidoreductase</fullName>
    </submittedName>
</protein>
<dbReference type="InterPro" id="IPR002347">
    <property type="entry name" value="SDR_fam"/>
</dbReference>
<dbReference type="Gene3D" id="3.40.50.720">
    <property type="entry name" value="NAD(P)-binding Rossmann-like Domain"/>
    <property type="match status" value="1"/>
</dbReference>
<dbReference type="PANTHER" id="PTHR42879">
    <property type="entry name" value="3-OXOACYL-(ACYL-CARRIER-PROTEIN) REDUCTASE"/>
    <property type="match status" value="1"/>
</dbReference>
<dbReference type="PRINTS" id="PR00080">
    <property type="entry name" value="SDRFAMILY"/>
</dbReference>
<evidence type="ECO:0000256" key="1">
    <source>
        <dbReference type="ARBA" id="ARBA00006484"/>
    </source>
</evidence>
<dbReference type="InterPro" id="IPR050259">
    <property type="entry name" value="SDR"/>
</dbReference>
<keyword evidence="3" id="KW-1185">Reference proteome</keyword>
<accession>A0ABP6TIN2</accession>
<comment type="similarity">
    <text evidence="1">Belongs to the short-chain dehydrogenases/reductases (SDR) family.</text>
</comment>
<dbReference type="PRINTS" id="PR00081">
    <property type="entry name" value="GDHRDH"/>
</dbReference>
<dbReference type="RefSeq" id="WP_313896858.1">
    <property type="nucleotide sequence ID" value="NZ_BAAAXF010000018.1"/>
</dbReference>
<dbReference type="InterPro" id="IPR036291">
    <property type="entry name" value="NAD(P)-bd_dom_sf"/>
</dbReference>
<dbReference type="Pfam" id="PF13561">
    <property type="entry name" value="adh_short_C2"/>
    <property type="match status" value="1"/>
</dbReference>
<reference evidence="3" key="1">
    <citation type="journal article" date="2019" name="Int. J. Syst. Evol. Microbiol.">
        <title>The Global Catalogue of Microorganisms (GCM) 10K type strain sequencing project: providing services to taxonomists for standard genome sequencing and annotation.</title>
        <authorList>
            <consortium name="The Broad Institute Genomics Platform"/>
            <consortium name="The Broad Institute Genome Sequencing Center for Infectious Disease"/>
            <person name="Wu L."/>
            <person name="Ma J."/>
        </authorList>
    </citation>
    <scope>NUCLEOTIDE SEQUENCE [LARGE SCALE GENOMIC DNA]</scope>
    <source>
        <strain evidence="3">JCM 4816</strain>
    </source>
</reference>
<dbReference type="EMBL" id="BAAAXF010000018">
    <property type="protein sequence ID" value="GAA3495104.1"/>
    <property type="molecule type" value="Genomic_DNA"/>
</dbReference>
<evidence type="ECO:0000313" key="2">
    <source>
        <dbReference type="EMBL" id="GAA3495104.1"/>
    </source>
</evidence>
<dbReference type="Proteomes" id="UP001501455">
    <property type="component" value="Unassembled WGS sequence"/>
</dbReference>
<name>A0ABP6TIN2_9ACTN</name>
<proteinExistence type="inferred from homology"/>
<dbReference type="SUPFAM" id="SSF51735">
    <property type="entry name" value="NAD(P)-binding Rossmann-fold domains"/>
    <property type="match status" value="1"/>
</dbReference>
<evidence type="ECO:0000313" key="3">
    <source>
        <dbReference type="Proteomes" id="UP001501455"/>
    </source>
</evidence>